<name>A0ABZ2C0E7_9PROT</name>
<dbReference type="EMBL" id="CP133270">
    <property type="protein sequence ID" value="WVX65934.1"/>
    <property type="molecule type" value="Genomic_DNA"/>
</dbReference>
<proteinExistence type="predicted"/>
<dbReference type="Proteomes" id="UP001330434">
    <property type="component" value="Chromosome"/>
</dbReference>
<evidence type="ECO:0000259" key="1">
    <source>
        <dbReference type="Pfam" id="PF13737"/>
    </source>
</evidence>
<sequence length="185" mass="21621">MPYNPHLKSGEKRKRPKSQYRVTNWREYNQSLKKRGKLRAYLPNGHLKEVLFNSESYVEGASGRSSVYKPAYIQLAYTYYRLFGNLGIRQVTGFLEDLWEQLHLDIPVPSFGTLSDAFASLPIEVQRFCDNVARRLAKGENIALIMDSTDMRFPKAHDWYEKKYGSRSQKRPIRKMRSRHGHACC</sequence>
<reference evidence="2 3" key="1">
    <citation type="journal article" date="2024" name="Environ. Microbiol.">
        <title>Novel evolutionary insights on the interactions of the Holosporales (Alphaproteobacteria) with eukaryotic hosts from comparative genomics.</title>
        <authorList>
            <person name="Giovannini M."/>
            <person name="Petroni G."/>
            <person name="Castelli M."/>
        </authorList>
    </citation>
    <scope>NUCLEOTIDE SEQUENCE [LARGE SCALE GENOMIC DNA]</scope>
    <source>
        <strain evidence="2 3">US_Bl 15I1</strain>
    </source>
</reference>
<accession>A0ABZ2C0E7</accession>
<dbReference type="RefSeq" id="WP_414437858.1">
    <property type="nucleotide sequence ID" value="NZ_CP133270.1"/>
</dbReference>
<evidence type="ECO:0000313" key="3">
    <source>
        <dbReference type="Proteomes" id="UP001330434"/>
    </source>
</evidence>
<evidence type="ECO:0000313" key="2">
    <source>
        <dbReference type="EMBL" id="WVX65934.1"/>
    </source>
</evidence>
<protein>
    <submittedName>
        <fullName evidence="2">IS5 family transposase</fullName>
    </submittedName>
</protein>
<keyword evidence="3" id="KW-1185">Reference proteome</keyword>
<dbReference type="InterPro" id="IPR025668">
    <property type="entry name" value="Tnp_DDE_dom"/>
</dbReference>
<organism evidence="2 3">
    <name type="scientific">Candidatus Bealeia paramacronuclearis</name>
    <dbReference type="NCBI Taxonomy" id="1921001"/>
    <lineage>
        <taxon>Bacteria</taxon>
        <taxon>Pseudomonadati</taxon>
        <taxon>Pseudomonadota</taxon>
        <taxon>Alphaproteobacteria</taxon>
        <taxon>Holosporales</taxon>
        <taxon>Holosporaceae</taxon>
        <taxon>Candidatus Bealeia</taxon>
    </lineage>
</organism>
<dbReference type="Pfam" id="PF13737">
    <property type="entry name" value="DDE_Tnp_1_5"/>
    <property type="match status" value="1"/>
</dbReference>
<feature type="domain" description="Transposase DDE" evidence="1">
    <location>
        <begin position="33"/>
        <end position="153"/>
    </location>
</feature>
<gene>
    <name evidence="2" type="ORF">Bealeia1_00100</name>
</gene>